<evidence type="ECO:0000313" key="2">
    <source>
        <dbReference type="EMBL" id="KAG6487829.1"/>
    </source>
</evidence>
<keyword evidence="1" id="KW-0175">Coiled coil</keyword>
<accession>A0A8J5FDY8</accession>
<dbReference type="PANTHER" id="PTHR36051:SF2">
    <property type="entry name" value="DYNAMIN"/>
    <property type="match status" value="1"/>
</dbReference>
<dbReference type="PROSITE" id="PS51257">
    <property type="entry name" value="PROKAR_LIPOPROTEIN"/>
    <property type="match status" value="1"/>
</dbReference>
<gene>
    <name evidence="2" type="ORF">ZIOFF_056565</name>
</gene>
<comment type="caution">
    <text evidence="2">The sequence shown here is derived from an EMBL/GenBank/DDBJ whole genome shotgun (WGS) entry which is preliminary data.</text>
</comment>
<keyword evidence="3" id="KW-1185">Reference proteome</keyword>
<name>A0A8J5FDY8_ZINOF</name>
<sequence length="373" mass="40582">METTRSSKSSSELRLENPFSLKVAQVFTGFGIGCGVGIGVGRPIYLGNAMLPYAIPPFLLMDPRRFLEAKFGLSSATCDGSGAVRSPRGLIRLCNINVDKQTFAGAIPAIQHVLTAARGATDAFSGVGRHINSSLRKLGLKNIEVGVGCGVGVGHGFGVGMCLISVLCNKNFKRLALKPGMVNRIQNSFGEVLEKVMINVGSMPVLASIQGAISGPGKSKVNTLSGTPAGNAEVSSDKVSDLKFGNTYTGPTEEVMHNSYASKEQVPERSITSHTERVINNFLQDPLFKDSEMKVNEMVGNLHLENNVLEVLLTHQRVIEELIEENQRLQQILEEDLKIPPSKLQIKRGNKANDHYPCSDCFECRRRRQKTRS</sequence>
<dbReference type="PANTHER" id="PTHR36051">
    <property type="entry name" value="DYNAMIN"/>
    <property type="match status" value="1"/>
</dbReference>
<dbReference type="AlphaFoldDB" id="A0A8J5FDY8"/>
<protein>
    <submittedName>
        <fullName evidence="2">Uncharacterized protein</fullName>
    </submittedName>
</protein>
<proteinExistence type="predicted"/>
<dbReference type="EMBL" id="JACMSC010000015">
    <property type="protein sequence ID" value="KAG6487829.1"/>
    <property type="molecule type" value="Genomic_DNA"/>
</dbReference>
<evidence type="ECO:0000313" key="3">
    <source>
        <dbReference type="Proteomes" id="UP000734854"/>
    </source>
</evidence>
<feature type="coiled-coil region" evidence="1">
    <location>
        <begin position="312"/>
        <end position="339"/>
    </location>
</feature>
<dbReference type="Proteomes" id="UP000734854">
    <property type="component" value="Unassembled WGS sequence"/>
</dbReference>
<evidence type="ECO:0000256" key="1">
    <source>
        <dbReference type="SAM" id="Coils"/>
    </source>
</evidence>
<organism evidence="2 3">
    <name type="scientific">Zingiber officinale</name>
    <name type="common">Ginger</name>
    <name type="synonym">Amomum zingiber</name>
    <dbReference type="NCBI Taxonomy" id="94328"/>
    <lineage>
        <taxon>Eukaryota</taxon>
        <taxon>Viridiplantae</taxon>
        <taxon>Streptophyta</taxon>
        <taxon>Embryophyta</taxon>
        <taxon>Tracheophyta</taxon>
        <taxon>Spermatophyta</taxon>
        <taxon>Magnoliopsida</taxon>
        <taxon>Liliopsida</taxon>
        <taxon>Zingiberales</taxon>
        <taxon>Zingiberaceae</taxon>
        <taxon>Zingiber</taxon>
    </lineage>
</organism>
<reference evidence="2 3" key="1">
    <citation type="submission" date="2020-08" db="EMBL/GenBank/DDBJ databases">
        <title>Plant Genome Project.</title>
        <authorList>
            <person name="Zhang R.-G."/>
        </authorList>
    </citation>
    <scope>NUCLEOTIDE SEQUENCE [LARGE SCALE GENOMIC DNA]</scope>
    <source>
        <tissue evidence="2">Rhizome</tissue>
    </source>
</reference>